<dbReference type="InterPro" id="IPR001296">
    <property type="entry name" value="Glyco_trans_1"/>
</dbReference>
<dbReference type="GO" id="GO:0016757">
    <property type="term" value="F:glycosyltransferase activity"/>
    <property type="evidence" value="ECO:0007669"/>
    <property type="project" value="TreeGrafter"/>
</dbReference>
<dbReference type="Pfam" id="PF00534">
    <property type="entry name" value="Glycos_transf_1"/>
    <property type="match status" value="1"/>
</dbReference>
<dbReference type="Gene3D" id="3.40.50.2000">
    <property type="entry name" value="Glycogen Phosphorylase B"/>
    <property type="match status" value="2"/>
</dbReference>
<dbReference type="AlphaFoldDB" id="A0A0F8IE98"/>
<accession>A0A0F8IE98</accession>
<protein>
    <recommendedName>
        <fullName evidence="2">Glycosyl transferase family 1 domain-containing protein</fullName>
    </recommendedName>
</protein>
<dbReference type="CDD" id="cd03794">
    <property type="entry name" value="GT4_WbuB-like"/>
    <property type="match status" value="1"/>
</dbReference>
<name>A0A0F8IE98_METMZ</name>
<dbReference type="Proteomes" id="UP000034950">
    <property type="component" value="Unassembled WGS sequence"/>
</dbReference>
<dbReference type="PANTHER" id="PTHR46401">
    <property type="entry name" value="GLYCOSYLTRANSFERASE WBBK-RELATED"/>
    <property type="match status" value="1"/>
</dbReference>
<evidence type="ECO:0000313" key="6">
    <source>
        <dbReference type="Proteomes" id="UP000034387"/>
    </source>
</evidence>
<feature type="domain" description="Glycosyl transferase family 1" evidence="2">
    <location>
        <begin position="204"/>
        <end position="372"/>
    </location>
</feature>
<dbReference type="EMBL" id="JJPR01000070">
    <property type="protein sequence ID" value="KKG87426.1"/>
    <property type="molecule type" value="Genomic_DNA"/>
</dbReference>
<dbReference type="EMBL" id="JJPS01000166">
    <property type="protein sequence ID" value="KKG87429.1"/>
    <property type="molecule type" value="Genomic_DNA"/>
</dbReference>
<comment type="caution">
    <text evidence="3">The sequence shown here is derived from an EMBL/GenBank/DDBJ whole genome shotgun (WGS) entry which is preliminary data.</text>
</comment>
<proteinExistence type="predicted"/>
<evidence type="ECO:0000313" key="3">
    <source>
        <dbReference type="EMBL" id="KKG87426.1"/>
    </source>
</evidence>
<keyword evidence="1" id="KW-0808">Transferase</keyword>
<dbReference type="PATRIC" id="fig|2209.44.peg.546"/>
<organism evidence="3 8">
    <name type="scientific">Methanosarcina mazei</name>
    <name type="common">Methanosarcina frisia</name>
    <dbReference type="NCBI Taxonomy" id="2209"/>
    <lineage>
        <taxon>Archaea</taxon>
        <taxon>Methanobacteriati</taxon>
        <taxon>Methanobacteriota</taxon>
        <taxon>Stenosarchaea group</taxon>
        <taxon>Methanomicrobia</taxon>
        <taxon>Methanosarcinales</taxon>
        <taxon>Methanosarcinaceae</taxon>
        <taxon>Methanosarcina</taxon>
    </lineage>
</organism>
<evidence type="ECO:0000313" key="5">
    <source>
        <dbReference type="EMBL" id="KKH06669.1"/>
    </source>
</evidence>
<sequence length="401" mass="46316">MKVAIFTGTINLKKRNKDVRRLYIHERLKYLTHTDDIQLEIITPQINENDLLLSENIEYNTYKFINRKHLRSISAFLYSGNKLINTKCELLHCYTYQATILAWLTNFIRKEKYIIIFEPMGLLYEESNVDKKFSTKTKPLKHLIKFVYIEIEELLFKKSDAIIVYTDNLREYTSKRFAINIEKIFVVPHGINLNTPPIDEEKTDSIRNKLKIPDTNKIIMYGGSLSELHGTPYLIEAINYVNEKRQNISFIILGRGVLENKLKKYVSDNKLTNIYLLGFVSPEEMGYYLSLANILLIPHARCMQTELDQPTKLFEYLVSGKPIVSFNLKAIAEIIGKNGVLVEPDNPKALADGILSLVDNENLCGKLGAKGKIIAKKYSWEISAKKQASLYKELYEKCINK</sequence>
<dbReference type="Proteomes" id="UP000034387">
    <property type="component" value="Unassembled WGS sequence"/>
</dbReference>
<evidence type="ECO:0000313" key="8">
    <source>
        <dbReference type="Proteomes" id="UP000034950"/>
    </source>
</evidence>
<evidence type="ECO:0000313" key="4">
    <source>
        <dbReference type="EMBL" id="KKG87429.1"/>
    </source>
</evidence>
<dbReference type="Proteomes" id="UP000034409">
    <property type="component" value="Unassembled WGS sequence"/>
</dbReference>
<reference evidence="6 7" key="1">
    <citation type="journal article" date="2015" name="ISME J.">
        <title>Genomic and phenotypic differentiation among Methanosarcina mazei populations from Columbia River sediment.</title>
        <authorList>
            <person name="Youngblut N.D."/>
            <person name="Wirth J.S."/>
            <person name="Henriksen J.R."/>
            <person name="Smith M."/>
            <person name="Simon H."/>
            <person name="Metcalf W.W."/>
            <person name="Whitaker R.J."/>
        </authorList>
    </citation>
    <scope>NUCLEOTIDE SEQUENCE [LARGE SCALE GENOMIC DNA]</scope>
    <source>
        <strain evidence="3 8">3.H.A.2.6</strain>
        <strain evidence="4 7">3.H.A.2.8</strain>
        <strain evidence="5 6">3.H.M.2.7</strain>
    </source>
</reference>
<evidence type="ECO:0000256" key="1">
    <source>
        <dbReference type="ARBA" id="ARBA00022679"/>
    </source>
</evidence>
<evidence type="ECO:0000313" key="7">
    <source>
        <dbReference type="Proteomes" id="UP000034409"/>
    </source>
</evidence>
<dbReference type="RefSeq" id="WP_048039112.1">
    <property type="nucleotide sequence ID" value="NZ_JJPR01000070.1"/>
</dbReference>
<evidence type="ECO:0000259" key="2">
    <source>
        <dbReference type="Pfam" id="PF00534"/>
    </source>
</evidence>
<gene>
    <name evidence="5" type="ORF">DU42_03885</name>
    <name evidence="3" type="ORF">DU57_02430</name>
    <name evidence="4" type="ORF">DU59_05100</name>
</gene>
<dbReference type="PANTHER" id="PTHR46401:SF2">
    <property type="entry name" value="GLYCOSYLTRANSFERASE WBBK-RELATED"/>
    <property type="match status" value="1"/>
</dbReference>
<dbReference type="EMBL" id="JJPX01000148">
    <property type="protein sequence ID" value="KKH06669.1"/>
    <property type="molecule type" value="Genomic_DNA"/>
</dbReference>
<dbReference type="SUPFAM" id="SSF53756">
    <property type="entry name" value="UDP-Glycosyltransferase/glycogen phosphorylase"/>
    <property type="match status" value="1"/>
</dbReference>